<dbReference type="PANTHER" id="PTHR45138">
    <property type="entry name" value="REGULATORY COMPONENTS OF SENSORY TRANSDUCTION SYSTEM"/>
    <property type="match status" value="1"/>
</dbReference>
<keyword evidence="4" id="KW-0472">Membrane</keyword>
<dbReference type="Gene3D" id="6.10.340.10">
    <property type="match status" value="1"/>
</dbReference>
<dbReference type="Gene3D" id="3.30.450.20">
    <property type="entry name" value="PAS domain"/>
    <property type="match status" value="1"/>
</dbReference>
<keyword evidence="4" id="KW-0812">Transmembrane</keyword>
<dbReference type="PANTHER" id="PTHR45138:SF9">
    <property type="entry name" value="DIGUANYLATE CYCLASE DGCM-RELATED"/>
    <property type="match status" value="1"/>
</dbReference>
<dbReference type="SMART" id="SM00304">
    <property type="entry name" value="HAMP"/>
    <property type="match status" value="1"/>
</dbReference>
<dbReference type="NCBIfam" id="TIGR00254">
    <property type="entry name" value="GGDEF"/>
    <property type="match status" value="1"/>
</dbReference>
<dbReference type="PROSITE" id="PS50887">
    <property type="entry name" value="GGDEF"/>
    <property type="match status" value="1"/>
</dbReference>
<proteinExistence type="predicted"/>
<comment type="catalytic activity">
    <reaction evidence="3">
        <text>2 GTP = 3',3'-c-di-GMP + 2 diphosphate</text>
        <dbReference type="Rhea" id="RHEA:24898"/>
        <dbReference type="ChEBI" id="CHEBI:33019"/>
        <dbReference type="ChEBI" id="CHEBI:37565"/>
        <dbReference type="ChEBI" id="CHEBI:58805"/>
        <dbReference type="EC" id="2.7.7.65"/>
    </reaction>
</comment>
<dbReference type="GO" id="GO:0043709">
    <property type="term" value="P:cell adhesion involved in single-species biofilm formation"/>
    <property type="evidence" value="ECO:0007669"/>
    <property type="project" value="TreeGrafter"/>
</dbReference>
<dbReference type="PROSITE" id="PS50885">
    <property type="entry name" value="HAMP"/>
    <property type="match status" value="1"/>
</dbReference>
<comment type="caution">
    <text evidence="7">The sequence shown here is derived from an EMBL/GenBank/DDBJ whole genome shotgun (WGS) entry which is preliminary data.</text>
</comment>
<dbReference type="InterPro" id="IPR029787">
    <property type="entry name" value="Nucleotide_cyclase"/>
</dbReference>
<dbReference type="SMART" id="SM00065">
    <property type="entry name" value="GAF"/>
    <property type="match status" value="1"/>
</dbReference>
<dbReference type="FunFam" id="3.30.70.270:FF:000001">
    <property type="entry name" value="Diguanylate cyclase domain protein"/>
    <property type="match status" value="1"/>
</dbReference>
<dbReference type="SUPFAM" id="SSF55781">
    <property type="entry name" value="GAF domain-like"/>
    <property type="match status" value="1"/>
</dbReference>
<evidence type="ECO:0000256" key="1">
    <source>
        <dbReference type="ARBA" id="ARBA00001946"/>
    </source>
</evidence>
<feature type="transmembrane region" description="Helical" evidence="4">
    <location>
        <begin position="12"/>
        <end position="33"/>
    </location>
</feature>
<dbReference type="Gene3D" id="3.30.70.270">
    <property type="match status" value="1"/>
</dbReference>
<feature type="domain" description="GGDEF" evidence="6">
    <location>
        <begin position="548"/>
        <end position="679"/>
    </location>
</feature>
<dbReference type="Pfam" id="PF00672">
    <property type="entry name" value="HAMP"/>
    <property type="match status" value="1"/>
</dbReference>
<evidence type="ECO:0000313" key="8">
    <source>
        <dbReference type="Proteomes" id="UP000252405"/>
    </source>
</evidence>
<evidence type="ECO:0000256" key="2">
    <source>
        <dbReference type="ARBA" id="ARBA00012528"/>
    </source>
</evidence>
<dbReference type="Proteomes" id="UP000252405">
    <property type="component" value="Unassembled WGS sequence"/>
</dbReference>
<sequence>MLKSKLFLKTYAGIIACVMVFAAVSYLSSVPWLRDLLEHQEERTGRVVLDNVYELASSAQQEILAWQESALRMRRHDLRNLLQLVETGTGRLEAQNGAQHVNAETATAILLESIRLAVDEQGNSGIDYIEEEVAARKVILTERLRRHLHETRIADSGYLFVFDGGHEMVIHPNPNIEGVNVRELLNPISNRSLSSELMAAADTPGDRVVYKWDKPSDPGNYIYDKVSWVRYLPAFDWYIASSVYRDELQRTGDQLTARILAIHGLILIVTLIGAYFFLRRIITPICRLAETATRVGDGDLSASTTIDRNDEIGILAKAFNAMVARLRDQFHNMEHRVAERTTELAQTVRNLEDRSRENAELTSMSERLLSCSTEKQVFAAVTQTCKALFPHDAGRAYLVDSDDQLQLAAQWGNNAHLVPEGPAPSCTATRFGKVQRHVPATEASRCHQYHDEGVASLCIPLQTEDAMIGIIELIPTIERGEDVSQVLDNRQPLMTTVVEHAALTVSNLRLRERLRQQSIKDSLTGLFNRRRLEEALASEISRVKRYGGQVGIVMLDVDHFKRINDCYGHDIGDKVLSNVGDLLGRTVRREDIACRYGGEEFTLIIPEADTKGLRALAELVRSRIEAMDLPELAEKVTVSAGTALYPTHGQDVHSLLKVADIALYEAKQTGRNRIIDADEVLPELSPKESS</sequence>
<dbReference type="InterPro" id="IPR000160">
    <property type="entry name" value="GGDEF_dom"/>
</dbReference>
<comment type="cofactor">
    <cofactor evidence="1">
        <name>Mg(2+)</name>
        <dbReference type="ChEBI" id="CHEBI:18420"/>
    </cofactor>
</comment>
<evidence type="ECO:0000256" key="3">
    <source>
        <dbReference type="ARBA" id="ARBA00034247"/>
    </source>
</evidence>
<feature type="transmembrane region" description="Helical" evidence="4">
    <location>
        <begin position="255"/>
        <end position="278"/>
    </location>
</feature>
<dbReference type="AlphaFoldDB" id="A0A368TQF8"/>
<dbReference type="Pfam" id="PF00990">
    <property type="entry name" value="GGDEF"/>
    <property type="match status" value="1"/>
</dbReference>
<dbReference type="EC" id="2.7.7.65" evidence="2"/>
<dbReference type="RefSeq" id="WP_114480630.1">
    <property type="nucleotide sequence ID" value="NZ_QPII01000020.1"/>
</dbReference>
<keyword evidence="8" id="KW-1185">Reference proteome</keyword>
<dbReference type="OrthoDB" id="9812260at2"/>
<dbReference type="InterPro" id="IPR003660">
    <property type="entry name" value="HAMP_dom"/>
</dbReference>
<gene>
    <name evidence="7" type="ORF">DU505_19470</name>
</gene>
<dbReference type="InterPro" id="IPR043128">
    <property type="entry name" value="Rev_trsase/Diguanyl_cyclase"/>
</dbReference>
<dbReference type="Pfam" id="PF08269">
    <property type="entry name" value="dCache_2"/>
    <property type="match status" value="1"/>
</dbReference>
<organism evidence="7 8">
    <name type="scientific">Billgrantia montanilacus</name>
    <dbReference type="NCBI Taxonomy" id="2282305"/>
    <lineage>
        <taxon>Bacteria</taxon>
        <taxon>Pseudomonadati</taxon>
        <taxon>Pseudomonadota</taxon>
        <taxon>Gammaproteobacteria</taxon>
        <taxon>Oceanospirillales</taxon>
        <taxon>Halomonadaceae</taxon>
        <taxon>Billgrantia</taxon>
    </lineage>
</organism>
<dbReference type="GO" id="GO:0005886">
    <property type="term" value="C:plasma membrane"/>
    <property type="evidence" value="ECO:0007669"/>
    <property type="project" value="TreeGrafter"/>
</dbReference>
<dbReference type="CDD" id="cd01949">
    <property type="entry name" value="GGDEF"/>
    <property type="match status" value="1"/>
</dbReference>
<dbReference type="GO" id="GO:0052621">
    <property type="term" value="F:diguanylate cyclase activity"/>
    <property type="evidence" value="ECO:0007669"/>
    <property type="project" value="UniProtKB-EC"/>
</dbReference>
<dbReference type="InterPro" id="IPR004010">
    <property type="entry name" value="Double_Cache_2"/>
</dbReference>
<dbReference type="EMBL" id="QPII01000020">
    <property type="protein sequence ID" value="RCV86841.1"/>
    <property type="molecule type" value="Genomic_DNA"/>
</dbReference>
<dbReference type="InterPro" id="IPR050469">
    <property type="entry name" value="Diguanylate_Cyclase"/>
</dbReference>
<dbReference type="SMART" id="SM00267">
    <property type="entry name" value="GGDEF"/>
    <property type="match status" value="1"/>
</dbReference>
<feature type="domain" description="HAMP" evidence="5">
    <location>
        <begin position="279"/>
        <end position="331"/>
    </location>
</feature>
<accession>A0A368TQF8</accession>
<dbReference type="Gene3D" id="3.30.450.40">
    <property type="match status" value="1"/>
</dbReference>
<dbReference type="SUPFAM" id="SSF55073">
    <property type="entry name" value="Nucleotide cyclase"/>
    <property type="match status" value="1"/>
</dbReference>
<evidence type="ECO:0000259" key="6">
    <source>
        <dbReference type="PROSITE" id="PS50887"/>
    </source>
</evidence>
<dbReference type="GO" id="GO:1902201">
    <property type="term" value="P:negative regulation of bacterial-type flagellum-dependent cell motility"/>
    <property type="evidence" value="ECO:0007669"/>
    <property type="project" value="TreeGrafter"/>
</dbReference>
<keyword evidence="4" id="KW-1133">Transmembrane helix</keyword>
<reference evidence="7 8" key="1">
    <citation type="submission" date="2018-07" db="EMBL/GenBank/DDBJ databases">
        <title>Halomonas montanilacus sp. nov., isolated from Lake Pengyan on Tibetan Plateau.</title>
        <authorList>
            <person name="Lu H."/>
            <person name="Xing P."/>
            <person name="Wu Q."/>
        </authorList>
    </citation>
    <scope>NUCLEOTIDE SEQUENCE [LARGE SCALE GENOMIC DNA]</scope>
    <source>
        <strain evidence="7 8">PYC7W</strain>
    </source>
</reference>
<dbReference type="SUPFAM" id="SSF158472">
    <property type="entry name" value="HAMP domain-like"/>
    <property type="match status" value="1"/>
</dbReference>
<evidence type="ECO:0000256" key="4">
    <source>
        <dbReference type="SAM" id="Phobius"/>
    </source>
</evidence>
<evidence type="ECO:0000313" key="7">
    <source>
        <dbReference type="EMBL" id="RCV86841.1"/>
    </source>
</evidence>
<dbReference type="GO" id="GO:0007165">
    <property type="term" value="P:signal transduction"/>
    <property type="evidence" value="ECO:0007669"/>
    <property type="project" value="InterPro"/>
</dbReference>
<name>A0A368TQF8_9GAMM</name>
<dbReference type="CDD" id="cd06225">
    <property type="entry name" value="HAMP"/>
    <property type="match status" value="1"/>
</dbReference>
<evidence type="ECO:0000259" key="5">
    <source>
        <dbReference type="PROSITE" id="PS50885"/>
    </source>
</evidence>
<dbReference type="InterPro" id="IPR029016">
    <property type="entry name" value="GAF-like_dom_sf"/>
</dbReference>
<protein>
    <recommendedName>
        <fullName evidence="2">diguanylate cyclase</fullName>
        <ecNumber evidence="2">2.7.7.65</ecNumber>
    </recommendedName>
</protein>
<dbReference type="InterPro" id="IPR003018">
    <property type="entry name" value="GAF"/>
</dbReference>